<comment type="caution">
    <text evidence="1">The sequence shown here is derived from an EMBL/GenBank/DDBJ whole genome shotgun (WGS) entry which is preliminary data.</text>
</comment>
<protein>
    <recommendedName>
        <fullName evidence="3">Bacterial Pleckstrin homology domain-containing protein</fullName>
    </recommendedName>
</protein>
<reference evidence="1 2" key="1">
    <citation type="submission" date="2024-09" db="EMBL/GenBank/DDBJ databases">
        <authorList>
            <person name="Sun Q."/>
            <person name="Mori K."/>
        </authorList>
    </citation>
    <scope>NUCLEOTIDE SEQUENCE [LARGE SCALE GENOMIC DNA]</scope>
    <source>
        <strain evidence="1 2">JCM 15389</strain>
    </source>
</reference>
<organism evidence="1 2">
    <name type="scientific">Aciditerrimonas ferrireducens</name>
    <dbReference type="NCBI Taxonomy" id="667306"/>
    <lineage>
        <taxon>Bacteria</taxon>
        <taxon>Bacillati</taxon>
        <taxon>Actinomycetota</taxon>
        <taxon>Acidimicrobiia</taxon>
        <taxon>Acidimicrobiales</taxon>
        <taxon>Acidimicrobiaceae</taxon>
        <taxon>Aciditerrimonas</taxon>
    </lineage>
</organism>
<evidence type="ECO:0000313" key="2">
    <source>
        <dbReference type="Proteomes" id="UP001589788"/>
    </source>
</evidence>
<dbReference type="RefSeq" id="WP_248106309.1">
    <property type="nucleotide sequence ID" value="NZ_JAKHEX010000005.1"/>
</dbReference>
<sequence length="117" mass="12676">MAELRQEGEELVLHLSAFEKAEAVHGDLRVPMAQVVGLSVVEDIVDQVQGLKLPGSRVPGWFAVGTFVQRGQRTFAVVHHDTPRGIRVRLRDAPYDQLLVGSADPEAVVAQLGGQVS</sequence>
<evidence type="ECO:0008006" key="3">
    <source>
        <dbReference type="Google" id="ProtNLM"/>
    </source>
</evidence>
<dbReference type="Proteomes" id="UP001589788">
    <property type="component" value="Unassembled WGS sequence"/>
</dbReference>
<proteinExistence type="predicted"/>
<evidence type="ECO:0000313" key="1">
    <source>
        <dbReference type="EMBL" id="MFC0081367.1"/>
    </source>
</evidence>
<gene>
    <name evidence="1" type="ORF">ACFFRE_04250</name>
</gene>
<keyword evidence="2" id="KW-1185">Reference proteome</keyword>
<accession>A0ABV6C107</accession>
<name>A0ABV6C107_9ACTN</name>
<dbReference type="EMBL" id="JBHLYQ010000028">
    <property type="protein sequence ID" value="MFC0081367.1"/>
    <property type="molecule type" value="Genomic_DNA"/>
</dbReference>